<keyword evidence="4" id="KW-0812">Transmembrane</keyword>
<evidence type="ECO:0000313" key="5">
    <source>
        <dbReference type="EMBL" id="TCI10325.1"/>
    </source>
</evidence>
<feature type="transmembrane region" description="Helical" evidence="4">
    <location>
        <begin position="12"/>
        <end position="36"/>
    </location>
</feature>
<dbReference type="GO" id="GO:0007155">
    <property type="term" value="P:cell adhesion"/>
    <property type="evidence" value="ECO:0007669"/>
    <property type="project" value="InterPro"/>
</dbReference>
<accession>A0A4R0YQT2</accession>
<dbReference type="PANTHER" id="PTHR30093:SF34">
    <property type="entry name" value="PREPILIN PEPTIDASE-DEPENDENT PROTEIN D"/>
    <property type="match status" value="1"/>
</dbReference>
<dbReference type="AlphaFoldDB" id="A0A4R0YQT2"/>
<evidence type="ECO:0000256" key="2">
    <source>
        <dbReference type="ARBA" id="ARBA00022481"/>
    </source>
</evidence>
<dbReference type="InterPro" id="IPR012902">
    <property type="entry name" value="N_methyl_site"/>
</dbReference>
<dbReference type="GO" id="GO:0043107">
    <property type="term" value="P:type IV pilus-dependent motility"/>
    <property type="evidence" value="ECO:0007669"/>
    <property type="project" value="TreeGrafter"/>
</dbReference>
<keyword evidence="4" id="KW-1133">Transmembrane helix</keyword>
<dbReference type="Pfam" id="PF00114">
    <property type="entry name" value="Pilin"/>
    <property type="match status" value="1"/>
</dbReference>
<comment type="caution">
    <text evidence="5">The sequence shown here is derived from an EMBL/GenBank/DDBJ whole genome shotgun (WGS) entry which is preliminary data.</text>
</comment>
<dbReference type="InterPro" id="IPR045584">
    <property type="entry name" value="Pilin-like"/>
</dbReference>
<dbReference type="Proteomes" id="UP000291822">
    <property type="component" value="Unassembled WGS sequence"/>
</dbReference>
<evidence type="ECO:0000256" key="1">
    <source>
        <dbReference type="ARBA" id="ARBA00005233"/>
    </source>
</evidence>
<dbReference type="PROSITE" id="PS00409">
    <property type="entry name" value="PROKAR_NTER_METHYL"/>
    <property type="match status" value="1"/>
</dbReference>
<gene>
    <name evidence="5" type="ORF">EZM97_15635</name>
</gene>
<dbReference type="EMBL" id="SJTG01000002">
    <property type="protein sequence ID" value="TCI10325.1"/>
    <property type="molecule type" value="Genomic_DNA"/>
</dbReference>
<dbReference type="SUPFAM" id="SSF54523">
    <property type="entry name" value="Pili subunits"/>
    <property type="match status" value="1"/>
</dbReference>
<name>A0A4R0YQT2_9GAMM</name>
<dbReference type="GO" id="GO:0044096">
    <property type="term" value="C:type IV pilus"/>
    <property type="evidence" value="ECO:0007669"/>
    <property type="project" value="TreeGrafter"/>
</dbReference>
<keyword evidence="4" id="KW-0472">Membrane</keyword>
<dbReference type="Gene3D" id="3.30.700.10">
    <property type="entry name" value="Glycoprotein, Type 4 Pilin"/>
    <property type="match status" value="1"/>
</dbReference>
<keyword evidence="6" id="KW-1185">Reference proteome</keyword>
<comment type="similarity">
    <text evidence="1 3">Belongs to the N-Me-Phe pilin family.</text>
</comment>
<evidence type="ECO:0000313" key="6">
    <source>
        <dbReference type="Proteomes" id="UP000291822"/>
    </source>
</evidence>
<proteinExistence type="inferred from homology"/>
<dbReference type="PANTHER" id="PTHR30093">
    <property type="entry name" value="GENERAL SECRETION PATHWAY PROTEIN G"/>
    <property type="match status" value="1"/>
</dbReference>
<organism evidence="5 6">
    <name type="scientific">Dyella soli</name>
    <dbReference type="NCBI Taxonomy" id="522319"/>
    <lineage>
        <taxon>Bacteria</taxon>
        <taxon>Pseudomonadati</taxon>
        <taxon>Pseudomonadota</taxon>
        <taxon>Gammaproteobacteria</taxon>
        <taxon>Lysobacterales</taxon>
        <taxon>Rhodanobacteraceae</taxon>
        <taxon>Dyella</taxon>
    </lineage>
</organism>
<protein>
    <submittedName>
        <fullName evidence="5">Prepilin-type N-terminal cleavage/methylation domain-containing protein</fullName>
    </submittedName>
</protein>
<sequence length="155" mass="16642">MKIHPTARRQAGFTLIELMIVVAIIAILAALAIPAYQDYLIRTQVMEGFSLAEGPKVAVTEYYDNAGQFPTTQAQAGLQNANTYVGKYVSRVDAVSRPGNILVHFDSSGGQEANAAIGGLQLGFSAVTTNGSIHWVCTNRNINGIPLKYLPTSCR</sequence>
<dbReference type="Pfam" id="PF07963">
    <property type="entry name" value="N_methyl"/>
    <property type="match status" value="1"/>
</dbReference>
<dbReference type="RefSeq" id="WP_131408237.1">
    <property type="nucleotide sequence ID" value="NZ_SJTG01000002.1"/>
</dbReference>
<keyword evidence="3" id="KW-0281">Fimbrium</keyword>
<evidence type="ECO:0000256" key="4">
    <source>
        <dbReference type="SAM" id="Phobius"/>
    </source>
</evidence>
<evidence type="ECO:0000256" key="3">
    <source>
        <dbReference type="RuleBase" id="RU000389"/>
    </source>
</evidence>
<dbReference type="InterPro" id="IPR001082">
    <property type="entry name" value="Pilin"/>
</dbReference>
<dbReference type="NCBIfam" id="TIGR02532">
    <property type="entry name" value="IV_pilin_GFxxxE"/>
    <property type="match status" value="1"/>
</dbReference>
<reference evidence="5 6" key="1">
    <citation type="submission" date="2019-02" db="EMBL/GenBank/DDBJ databases">
        <title>Dyella amyloliquefaciens sp. nov., isolated from forest soil.</title>
        <authorList>
            <person name="Gao Z.-H."/>
            <person name="Qiu L.-H."/>
        </authorList>
    </citation>
    <scope>NUCLEOTIDE SEQUENCE [LARGE SCALE GENOMIC DNA]</scope>
    <source>
        <strain evidence="5 6">KACC 12747</strain>
    </source>
</reference>
<keyword evidence="2" id="KW-0488">Methylation</keyword>